<dbReference type="Pfam" id="PF03734">
    <property type="entry name" value="YkuD"/>
    <property type="match status" value="1"/>
</dbReference>
<keyword evidence="3" id="KW-0808">Transferase</keyword>
<evidence type="ECO:0000259" key="8">
    <source>
        <dbReference type="PROSITE" id="PS52029"/>
    </source>
</evidence>
<evidence type="ECO:0000256" key="1">
    <source>
        <dbReference type="ARBA" id="ARBA00004752"/>
    </source>
</evidence>
<dbReference type="Gene3D" id="2.40.440.10">
    <property type="entry name" value="L,D-transpeptidase catalytic domain-like"/>
    <property type="match status" value="1"/>
</dbReference>
<organism evidence="9 10">
    <name type="scientific">Novosphingobium cyanobacteriorum</name>
    <dbReference type="NCBI Taxonomy" id="3024215"/>
    <lineage>
        <taxon>Bacteria</taxon>
        <taxon>Pseudomonadati</taxon>
        <taxon>Pseudomonadota</taxon>
        <taxon>Alphaproteobacteria</taxon>
        <taxon>Sphingomonadales</taxon>
        <taxon>Sphingomonadaceae</taxon>
        <taxon>Novosphingobium</taxon>
    </lineage>
</organism>
<evidence type="ECO:0000256" key="4">
    <source>
        <dbReference type="ARBA" id="ARBA00022960"/>
    </source>
</evidence>
<name>A0ABT6CHB3_9SPHN</name>
<dbReference type="InterPro" id="IPR005490">
    <property type="entry name" value="LD_TPept_cat_dom"/>
</dbReference>
<dbReference type="PANTHER" id="PTHR41533">
    <property type="entry name" value="L,D-TRANSPEPTIDASE HI_1667-RELATED"/>
    <property type="match status" value="1"/>
</dbReference>
<comment type="similarity">
    <text evidence="2">Belongs to the YkuD family.</text>
</comment>
<protein>
    <submittedName>
        <fullName evidence="9">L,D-transpeptidase family protein</fullName>
    </submittedName>
</protein>
<feature type="active site" description="Proton donor/acceptor" evidence="7">
    <location>
        <position position="290"/>
    </location>
</feature>
<sequence>MALTVIAAGTIPAPCHAQPQAAPALAQSADPAAVAGRWTAPLLDSLQRWLARSDDFGLPLLDLGPLAEARRRGDAATLDRVANALALQLARQHALGWMNDRARGGWHIPDSDRAADLQGQLGRAVATGSLDRFLDDLQPLHPDFSALRESLWQEADPARRATIARNMERWRWLPRGLGDEYLLVNTAAFTVELWRGGRRVDRWRVIVGKPSSPTPVFAAMVTGVTLNPWWDIPPSIVRESVGGLVRRNPKLAARRGYVWGGGRYRQRPGAGNALGTMKLAMANPFNVYLHDTPTKALFDQEVRAFSHGCVRVDRPLDLAAALLGAASDRVSIDRAVASGRTVTLPLAHAIPVYIAYFTAEPAADGAIQFLPDIYGRDSIMGDAKDRRTPSPA</sequence>
<dbReference type="PANTHER" id="PTHR41533:SF2">
    <property type="entry name" value="BLR7131 PROTEIN"/>
    <property type="match status" value="1"/>
</dbReference>
<dbReference type="RefSeq" id="WP_277275603.1">
    <property type="nucleotide sequence ID" value="NZ_JAROCY010000003.1"/>
</dbReference>
<evidence type="ECO:0000313" key="9">
    <source>
        <dbReference type="EMBL" id="MDF8332445.1"/>
    </source>
</evidence>
<evidence type="ECO:0000256" key="7">
    <source>
        <dbReference type="PROSITE-ProRule" id="PRU01373"/>
    </source>
</evidence>
<dbReference type="CDD" id="cd16913">
    <property type="entry name" value="YkuD_like"/>
    <property type="match status" value="1"/>
</dbReference>
<evidence type="ECO:0000256" key="3">
    <source>
        <dbReference type="ARBA" id="ARBA00022679"/>
    </source>
</evidence>
<dbReference type="EMBL" id="JAROCY010000003">
    <property type="protein sequence ID" value="MDF8332445.1"/>
    <property type="molecule type" value="Genomic_DNA"/>
</dbReference>
<accession>A0ABT6CHB3</accession>
<feature type="domain" description="L,D-TPase catalytic" evidence="8">
    <location>
        <begin position="180"/>
        <end position="333"/>
    </location>
</feature>
<comment type="pathway">
    <text evidence="1 7">Cell wall biogenesis; peptidoglycan biosynthesis.</text>
</comment>
<dbReference type="InterPro" id="IPR052905">
    <property type="entry name" value="LD-transpeptidase_YkuD-like"/>
</dbReference>
<evidence type="ECO:0000256" key="2">
    <source>
        <dbReference type="ARBA" id="ARBA00005992"/>
    </source>
</evidence>
<keyword evidence="10" id="KW-1185">Reference proteome</keyword>
<keyword evidence="5 7" id="KW-0573">Peptidoglycan synthesis</keyword>
<proteinExistence type="inferred from homology"/>
<comment type="caution">
    <text evidence="9">The sequence shown here is derived from an EMBL/GenBank/DDBJ whole genome shotgun (WGS) entry which is preliminary data.</text>
</comment>
<dbReference type="InterPro" id="IPR045380">
    <property type="entry name" value="LD_TPept_scaffold_dom"/>
</dbReference>
<evidence type="ECO:0000256" key="5">
    <source>
        <dbReference type="ARBA" id="ARBA00022984"/>
    </source>
</evidence>
<keyword evidence="6 7" id="KW-0961">Cell wall biogenesis/degradation</keyword>
<dbReference type="SUPFAM" id="SSF141523">
    <property type="entry name" value="L,D-transpeptidase catalytic domain-like"/>
    <property type="match status" value="1"/>
</dbReference>
<dbReference type="Proteomes" id="UP001222770">
    <property type="component" value="Unassembled WGS sequence"/>
</dbReference>
<dbReference type="PROSITE" id="PS52029">
    <property type="entry name" value="LD_TPASE"/>
    <property type="match status" value="1"/>
</dbReference>
<keyword evidence="4 7" id="KW-0133">Cell shape</keyword>
<dbReference type="InterPro" id="IPR038063">
    <property type="entry name" value="Transpep_catalytic_dom"/>
</dbReference>
<evidence type="ECO:0000313" key="10">
    <source>
        <dbReference type="Proteomes" id="UP001222770"/>
    </source>
</evidence>
<evidence type="ECO:0000256" key="6">
    <source>
        <dbReference type="ARBA" id="ARBA00023316"/>
    </source>
</evidence>
<reference evidence="9 10" key="1">
    <citation type="submission" date="2023-03" db="EMBL/GenBank/DDBJ databases">
        <title>Novosphingobium cyanobacteriorum sp. nov., isolated from a eutrophic reservoir during the Microcystis bloom period.</title>
        <authorList>
            <person name="Kang M."/>
            <person name="Le V."/>
            <person name="Ko S.-R."/>
            <person name="Lee S.-A."/>
            <person name="Ahn C.-Y."/>
        </authorList>
    </citation>
    <scope>NUCLEOTIDE SEQUENCE [LARGE SCALE GENOMIC DNA]</scope>
    <source>
        <strain evidence="9 10">HBC54</strain>
    </source>
</reference>
<gene>
    <name evidence="9" type="ORF">POM99_04460</name>
</gene>
<feature type="active site" description="Nucleophile" evidence="7">
    <location>
        <position position="309"/>
    </location>
</feature>
<dbReference type="Pfam" id="PF20142">
    <property type="entry name" value="Scaffold"/>
    <property type="match status" value="1"/>
</dbReference>